<evidence type="ECO:0000256" key="2">
    <source>
        <dbReference type="ARBA" id="ARBA00022490"/>
    </source>
</evidence>
<proteinExistence type="predicted"/>
<dbReference type="PROSITE" id="PS50896">
    <property type="entry name" value="LISH"/>
    <property type="match status" value="1"/>
</dbReference>
<evidence type="ECO:0000256" key="6">
    <source>
        <dbReference type="PROSITE-ProRule" id="PRU01215"/>
    </source>
</evidence>
<evidence type="ECO:0000259" key="8">
    <source>
        <dbReference type="PROSITE" id="PS51867"/>
    </source>
</evidence>
<dbReference type="GO" id="GO:0008270">
    <property type="term" value="F:zinc ion binding"/>
    <property type="evidence" value="ECO:0007669"/>
    <property type="project" value="UniProtKB-KW"/>
</dbReference>
<evidence type="ECO:0000256" key="4">
    <source>
        <dbReference type="ARBA" id="ARBA00022771"/>
    </source>
</evidence>
<dbReference type="Gene3D" id="3.30.40.10">
    <property type="entry name" value="Zinc/RING finger domain, C3HC4 (zinc finger)"/>
    <property type="match status" value="1"/>
</dbReference>
<dbReference type="OrthoDB" id="1933281at2759"/>
<dbReference type="InterPro" id="IPR044063">
    <property type="entry name" value="ZF_RING_GID"/>
</dbReference>
<dbReference type="InterPro" id="IPR013144">
    <property type="entry name" value="CRA_dom"/>
</dbReference>
<reference evidence="9" key="1">
    <citation type="submission" date="2022-01" db="EMBL/GenBank/DDBJ databases">
        <authorList>
            <person name="King R."/>
        </authorList>
    </citation>
    <scope>NUCLEOTIDE SEQUENCE</scope>
</reference>
<keyword evidence="4 6" id="KW-0863">Zinc-finger</keyword>
<dbReference type="GO" id="GO:0043161">
    <property type="term" value="P:proteasome-mediated ubiquitin-dependent protein catabolic process"/>
    <property type="evidence" value="ECO:0007669"/>
    <property type="project" value="InterPro"/>
</dbReference>
<feature type="domain" description="RING-Gid-type" evidence="8">
    <location>
        <begin position="333"/>
        <end position="383"/>
    </location>
</feature>
<gene>
    <name evidence="9" type="ORF">CHIRRI_LOCUS953</name>
</gene>
<dbReference type="SUPFAM" id="SSF57850">
    <property type="entry name" value="RING/U-box"/>
    <property type="match status" value="1"/>
</dbReference>
<evidence type="ECO:0000313" key="9">
    <source>
        <dbReference type="EMBL" id="CAG9797968.1"/>
    </source>
</evidence>
<dbReference type="InterPro" id="IPR013083">
    <property type="entry name" value="Znf_RING/FYVE/PHD"/>
</dbReference>
<feature type="zinc finger region" description="RING-Gid-type" evidence="6">
    <location>
        <begin position="333"/>
        <end position="383"/>
    </location>
</feature>
<keyword evidence="5" id="KW-0862">Zinc</keyword>
<accession>A0A9N9WLG4</accession>
<dbReference type="GO" id="GO:0061630">
    <property type="term" value="F:ubiquitin protein ligase activity"/>
    <property type="evidence" value="ECO:0007669"/>
    <property type="project" value="InterPro"/>
</dbReference>
<evidence type="ECO:0000313" key="10">
    <source>
        <dbReference type="Proteomes" id="UP001153620"/>
    </source>
</evidence>
<dbReference type="InterPro" id="IPR006595">
    <property type="entry name" value="CTLH_C"/>
</dbReference>
<dbReference type="Pfam" id="PF10607">
    <property type="entry name" value="CTLH"/>
    <property type="match status" value="1"/>
</dbReference>
<name>A0A9N9WLG4_9DIPT</name>
<dbReference type="EMBL" id="OU895877">
    <property type="protein sequence ID" value="CAG9797968.1"/>
    <property type="molecule type" value="Genomic_DNA"/>
</dbReference>
<evidence type="ECO:0000256" key="1">
    <source>
        <dbReference type="ARBA" id="ARBA00004496"/>
    </source>
</evidence>
<dbReference type="FunFam" id="3.30.40.10:FF:000143">
    <property type="entry name" value="Regulator of gluconeogenesis Rmd5"/>
    <property type="match status" value="1"/>
</dbReference>
<dbReference type="GO" id="GO:0034657">
    <property type="term" value="C:GID complex"/>
    <property type="evidence" value="ECO:0007669"/>
    <property type="project" value="TreeGrafter"/>
</dbReference>
<keyword evidence="10" id="KW-1185">Reference proteome</keyword>
<dbReference type="Proteomes" id="UP001153620">
    <property type="component" value="Chromosome 1"/>
</dbReference>
<protein>
    <recommendedName>
        <fullName evidence="11">E3 ubiquitin ligase</fullName>
    </recommendedName>
</protein>
<keyword evidence="3" id="KW-0479">Metal-binding</keyword>
<dbReference type="PROSITE" id="PS50897">
    <property type="entry name" value="CTLH"/>
    <property type="match status" value="1"/>
</dbReference>
<dbReference type="InterPro" id="IPR045098">
    <property type="entry name" value="Fyv10_fam"/>
</dbReference>
<feature type="domain" description="CTLH" evidence="7">
    <location>
        <begin position="153"/>
        <end position="210"/>
    </location>
</feature>
<dbReference type="InterPro" id="IPR006594">
    <property type="entry name" value="LisH"/>
</dbReference>
<organism evidence="9 10">
    <name type="scientific">Chironomus riparius</name>
    <dbReference type="NCBI Taxonomy" id="315576"/>
    <lineage>
        <taxon>Eukaryota</taxon>
        <taxon>Metazoa</taxon>
        <taxon>Ecdysozoa</taxon>
        <taxon>Arthropoda</taxon>
        <taxon>Hexapoda</taxon>
        <taxon>Insecta</taxon>
        <taxon>Pterygota</taxon>
        <taxon>Neoptera</taxon>
        <taxon>Endopterygota</taxon>
        <taxon>Diptera</taxon>
        <taxon>Nematocera</taxon>
        <taxon>Chironomoidea</taxon>
        <taxon>Chironomidae</taxon>
        <taxon>Chironominae</taxon>
        <taxon>Chironomus</taxon>
    </lineage>
</organism>
<dbReference type="AlphaFoldDB" id="A0A9N9WLG4"/>
<comment type="subcellular location">
    <subcellularLocation>
        <location evidence="1">Cytoplasm</location>
    </subcellularLocation>
</comment>
<dbReference type="GO" id="GO:0005737">
    <property type="term" value="C:cytoplasm"/>
    <property type="evidence" value="ECO:0007669"/>
    <property type="project" value="UniProtKB-SubCell"/>
</dbReference>
<evidence type="ECO:0000259" key="7">
    <source>
        <dbReference type="PROSITE" id="PS50897"/>
    </source>
</evidence>
<dbReference type="PANTHER" id="PTHR12170:SF3">
    <property type="entry name" value="GH10162P"/>
    <property type="match status" value="1"/>
</dbReference>
<evidence type="ECO:0008006" key="11">
    <source>
        <dbReference type="Google" id="ProtNLM"/>
    </source>
</evidence>
<reference evidence="9" key="2">
    <citation type="submission" date="2022-10" db="EMBL/GenBank/DDBJ databases">
        <authorList>
            <consortium name="ENA_rothamsted_submissions"/>
            <consortium name="culmorum"/>
            <person name="King R."/>
        </authorList>
    </citation>
    <scope>NUCLEOTIDE SEQUENCE</scope>
</reference>
<evidence type="ECO:0000256" key="5">
    <source>
        <dbReference type="ARBA" id="ARBA00022833"/>
    </source>
</evidence>
<dbReference type="InterPro" id="IPR024964">
    <property type="entry name" value="CTLH/CRA"/>
</dbReference>
<evidence type="ECO:0000256" key="3">
    <source>
        <dbReference type="ARBA" id="ARBA00022723"/>
    </source>
</evidence>
<dbReference type="PROSITE" id="PS51867">
    <property type="entry name" value="ZF_RING_GID"/>
    <property type="match status" value="1"/>
</dbReference>
<dbReference type="GO" id="GO:0005634">
    <property type="term" value="C:nucleus"/>
    <property type="evidence" value="ECO:0007669"/>
    <property type="project" value="TreeGrafter"/>
</dbReference>
<dbReference type="SMART" id="SM00668">
    <property type="entry name" value="CTLH"/>
    <property type="match status" value="1"/>
</dbReference>
<dbReference type="PANTHER" id="PTHR12170">
    <property type="entry name" value="MACROPHAGE ERYTHROBLAST ATTACHER-RELATED"/>
    <property type="match status" value="1"/>
</dbReference>
<sequence length="397" mass="45827">MEAIEKVSAEIEKVITKFSAINEHSSKLIQNEIIALENMKATLEEQPPETQLTPQQINMVKCTITRTKEKLHRLAIDHRDLHGTVSKVGKAIDRNFIMEYHQVVRSDLFQNDYNIQLLDENIAKHFYRQGMEDIADSLIRESGLPKEIINEDPYAELHKIFEEIHHRNLAPAIVWTEKYSKQLEDRHSSLEFKLHRLAFMQIIRGGLQSQNEAINYARIHLSKFVNKFQKDFQVLMGCLLYLKNGLNSSPYNYLLRDEMWVEAADVFLKDSCELLGINKESPLSTIVSAGCIALPALLNLKQVMSRQVQGIWNGREELPIEIDVDRYHSIFACPILRQQSTEDNPPMRLKCGHVISKDALNKLSSASIMNNNHYRSMLKCPYCPMEQSVNDAKQIYF</sequence>
<dbReference type="SMART" id="SM00757">
    <property type="entry name" value="CRA"/>
    <property type="match status" value="1"/>
</dbReference>
<keyword evidence="2" id="KW-0963">Cytoplasm</keyword>